<gene>
    <name evidence="1" type="ORF">LTRI10_LOCUS34212</name>
</gene>
<keyword evidence="2" id="KW-1185">Reference proteome</keyword>
<accession>A0AAV2F6L3</accession>
<dbReference type="PANTHER" id="PTHR47481">
    <property type="match status" value="1"/>
</dbReference>
<dbReference type="Proteomes" id="UP001497516">
    <property type="component" value="Chromosome 6"/>
</dbReference>
<proteinExistence type="predicted"/>
<dbReference type="Pfam" id="PF14223">
    <property type="entry name" value="Retrotran_gag_2"/>
    <property type="match status" value="1"/>
</dbReference>
<protein>
    <recommendedName>
        <fullName evidence="3">Retrotransposon gag domain-containing protein</fullName>
    </recommendedName>
</protein>
<organism evidence="1 2">
    <name type="scientific">Linum trigynum</name>
    <dbReference type="NCBI Taxonomy" id="586398"/>
    <lineage>
        <taxon>Eukaryota</taxon>
        <taxon>Viridiplantae</taxon>
        <taxon>Streptophyta</taxon>
        <taxon>Embryophyta</taxon>
        <taxon>Tracheophyta</taxon>
        <taxon>Spermatophyta</taxon>
        <taxon>Magnoliopsida</taxon>
        <taxon>eudicotyledons</taxon>
        <taxon>Gunneridae</taxon>
        <taxon>Pentapetalae</taxon>
        <taxon>rosids</taxon>
        <taxon>fabids</taxon>
        <taxon>Malpighiales</taxon>
        <taxon>Linaceae</taxon>
        <taxon>Linum</taxon>
    </lineage>
</organism>
<name>A0AAV2F6L3_9ROSI</name>
<evidence type="ECO:0000313" key="2">
    <source>
        <dbReference type="Proteomes" id="UP001497516"/>
    </source>
</evidence>
<dbReference type="AlphaFoldDB" id="A0AAV2F6L3"/>
<sequence length="241" mass="26638">MQLLPLLTSFDRSKFVDGSFPAPPRTLDGVQSNPDYIAWRRLDQLVFSWIAGSLSDFVLSRLVGCSTMLEAWTRLASTYGSGNRQTLRGLRTQFSELSRGTKSCAPYLARAHDLADRLAALNNPISDDELVDRCLRGLGDEFLPFVRTIETKLEPLSFADFHGLLLNEEHRLRRRSPISDGGPAQANYGRYGRRGGTHLYGSRGRGHFSDAAVDRATAAVATPLTPLFSPLLLQDQATQQG</sequence>
<dbReference type="PANTHER" id="PTHR47481:SF31">
    <property type="entry name" value="OS01G0873500 PROTEIN"/>
    <property type="match status" value="1"/>
</dbReference>
<evidence type="ECO:0000313" key="1">
    <source>
        <dbReference type="EMBL" id="CAL1393652.1"/>
    </source>
</evidence>
<evidence type="ECO:0008006" key="3">
    <source>
        <dbReference type="Google" id="ProtNLM"/>
    </source>
</evidence>
<reference evidence="1 2" key="1">
    <citation type="submission" date="2024-04" db="EMBL/GenBank/DDBJ databases">
        <authorList>
            <person name="Fracassetti M."/>
        </authorList>
    </citation>
    <scope>NUCLEOTIDE SEQUENCE [LARGE SCALE GENOMIC DNA]</scope>
</reference>
<dbReference type="EMBL" id="OZ034819">
    <property type="protein sequence ID" value="CAL1393652.1"/>
    <property type="molecule type" value="Genomic_DNA"/>
</dbReference>